<dbReference type="EMBL" id="JBJJXI010000052">
    <property type="protein sequence ID" value="KAL3400167.1"/>
    <property type="molecule type" value="Genomic_DNA"/>
</dbReference>
<evidence type="ECO:0000256" key="1">
    <source>
        <dbReference type="ARBA" id="ARBA00004123"/>
    </source>
</evidence>
<dbReference type="InterPro" id="IPR050568">
    <property type="entry name" value="Transcr_DNA_Rep_Reg"/>
</dbReference>
<organism evidence="4 5">
    <name type="scientific">Trichogramma kaykai</name>
    <dbReference type="NCBI Taxonomy" id="54128"/>
    <lineage>
        <taxon>Eukaryota</taxon>
        <taxon>Metazoa</taxon>
        <taxon>Ecdysozoa</taxon>
        <taxon>Arthropoda</taxon>
        <taxon>Hexapoda</taxon>
        <taxon>Insecta</taxon>
        <taxon>Pterygota</taxon>
        <taxon>Neoptera</taxon>
        <taxon>Endopterygota</taxon>
        <taxon>Hymenoptera</taxon>
        <taxon>Apocrita</taxon>
        <taxon>Proctotrupomorpha</taxon>
        <taxon>Chalcidoidea</taxon>
        <taxon>Trichogrammatidae</taxon>
        <taxon>Trichogramma</taxon>
    </lineage>
</organism>
<dbReference type="AlphaFoldDB" id="A0ABD2X5L3"/>
<dbReference type="SUPFAM" id="SSF47113">
    <property type="entry name" value="Histone-fold"/>
    <property type="match status" value="1"/>
</dbReference>
<dbReference type="CDD" id="cd22929">
    <property type="entry name" value="HFD_POLE4-like"/>
    <property type="match status" value="1"/>
</dbReference>
<accession>A0ABD2X5L3</accession>
<dbReference type="InterPro" id="IPR009072">
    <property type="entry name" value="Histone-fold"/>
</dbReference>
<proteinExistence type="predicted"/>
<dbReference type="PANTHER" id="PTHR10252">
    <property type="entry name" value="HISTONE-LIKE TRANSCRIPTION FACTOR CCAAT-RELATED"/>
    <property type="match status" value="1"/>
</dbReference>
<dbReference type="Gene3D" id="1.10.20.10">
    <property type="entry name" value="Histone, subunit A"/>
    <property type="match status" value="1"/>
</dbReference>
<reference evidence="4 5" key="1">
    <citation type="journal article" date="2024" name="bioRxiv">
        <title>A reference genome for Trichogramma kaykai: A tiny desert-dwelling parasitoid wasp with competing sex-ratio distorters.</title>
        <authorList>
            <person name="Culotta J."/>
            <person name="Lindsey A.R."/>
        </authorList>
    </citation>
    <scope>NUCLEOTIDE SEQUENCE [LARGE SCALE GENOMIC DNA]</scope>
    <source>
        <strain evidence="4 5">KSX58</strain>
    </source>
</reference>
<comment type="subcellular location">
    <subcellularLocation>
        <location evidence="1">Nucleus</location>
    </subcellularLocation>
</comment>
<evidence type="ECO:0000313" key="4">
    <source>
        <dbReference type="EMBL" id="KAL3400167.1"/>
    </source>
</evidence>
<protein>
    <recommendedName>
        <fullName evidence="3">Transcription factor CBF/NF-Y/archaeal histone domain-containing protein</fullName>
    </recommendedName>
</protein>
<sequence>MEDIDKVLFGNLENTENTEGFLNVDFTDDDTRTQDKNVIENATIVEISKSTDVPSLIETPEALVKEINTEEINNENDTNLHDNMLEIENTEEEIEHDKDHKIKLTKLPIGRVKNIIKSDSSINLINQEAVFLITMATELFIDSLAKESYKYTHQAKKKTIQKNDIQSAISNAEALLFLDGIPLDKII</sequence>
<evidence type="ECO:0000313" key="5">
    <source>
        <dbReference type="Proteomes" id="UP001627154"/>
    </source>
</evidence>
<keyword evidence="2" id="KW-0539">Nucleus</keyword>
<keyword evidence="5" id="KW-1185">Reference proteome</keyword>
<dbReference type="GO" id="GO:0005634">
    <property type="term" value="C:nucleus"/>
    <property type="evidence" value="ECO:0007669"/>
    <property type="project" value="UniProtKB-SubCell"/>
</dbReference>
<dbReference type="InterPro" id="IPR003958">
    <property type="entry name" value="CBFA_NFYB_domain"/>
</dbReference>
<dbReference type="PANTHER" id="PTHR10252:SF79">
    <property type="entry name" value="DNA POLYMERASE EPSILON SUBUNIT 4"/>
    <property type="match status" value="1"/>
</dbReference>
<evidence type="ECO:0000259" key="3">
    <source>
        <dbReference type="Pfam" id="PF00808"/>
    </source>
</evidence>
<comment type="caution">
    <text evidence="4">The sequence shown here is derived from an EMBL/GenBank/DDBJ whole genome shotgun (WGS) entry which is preliminary data.</text>
</comment>
<gene>
    <name evidence="4" type="ORF">TKK_006509</name>
</gene>
<feature type="domain" description="Transcription factor CBF/NF-Y/archaeal histone" evidence="3">
    <location>
        <begin position="106"/>
        <end position="169"/>
    </location>
</feature>
<dbReference type="Pfam" id="PF00808">
    <property type="entry name" value="CBFD_NFYB_HMF"/>
    <property type="match status" value="1"/>
</dbReference>
<name>A0ABD2X5L3_9HYME</name>
<evidence type="ECO:0000256" key="2">
    <source>
        <dbReference type="ARBA" id="ARBA00023242"/>
    </source>
</evidence>
<dbReference type="Proteomes" id="UP001627154">
    <property type="component" value="Unassembled WGS sequence"/>
</dbReference>